<dbReference type="SUPFAM" id="SSF51556">
    <property type="entry name" value="Metallo-dependent hydrolases"/>
    <property type="match status" value="1"/>
</dbReference>
<dbReference type="PANTHER" id="PTHR43794:SF11">
    <property type="entry name" value="AMIDOHYDROLASE-RELATED DOMAIN-CONTAINING PROTEIN"/>
    <property type="match status" value="1"/>
</dbReference>
<protein>
    <recommendedName>
        <fullName evidence="4">5-methylthioadenosine/S-adenosylhomocysteine deaminase</fullName>
        <shortName evidence="4">MTA/SAH deaminase</shortName>
        <ecNumber evidence="4">3.5.4.28</ecNumber>
        <ecNumber evidence="4">3.5.4.31</ecNumber>
    </recommendedName>
</protein>
<name>A0A9D9E542_9BACT</name>
<dbReference type="Pfam" id="PF01979">
    <property type="entry name" value="Amidohydro_1"/>
    <property type="match status" value="1"/>
</dbReference>
<reference evidence="6" key="2">
    <citation type="journal article" date="2021" name="PeerJ">
        <title>Extensive microbial diversity within the chicken gut microbiome revealed by metagenomics and culture.</title>
        <authorList>
            <person name="Gilroy R."/>
            <person name="Ravi A."/>
            <person name="Getino M."/>
            <person name="Pursley I."/>
            <person name="Horton D.L."/>
            <person name="Alikhan N.F."/>
            <person name="Baker D."/>
            <person name="Gharbi K."/>
            <person name="Hall N."/>
            <person name="Watson M."/>
            <person name="Adriaenssens E.M."/>
            <person name="Foster-Nyarko E."/>
            <person name="Jarju S."/>
            <person name="Secka A."/>
            <person name="Antonio M."/>
            <person name="Oren A."/>
            <person name="Chaudhuri R.R."/>
            <person name="La Ragione R."/>
            <person name="Hildebrand F."/>
            <person name="Pallen M.J."/>
        </authorList>
    </citation>
    <scope>NUCLEOTIDE SEQUENCE</scope>
    <source>
        <strain evidence="6">G3-4614</strain>
    </source>
</reference>
<feature type="binding site" evidence="4">
    <location>
        <position position="307"/>
    </location>
    <ligand>
        <name>substrate</name>
    </ligand>
</feature>
<dbReference type="CDD" id="cd01298">
    <property type="entry name" value="ATZ_TRZ_like"/>
    <property type="match status" value="1"/>
</dbReference>
<evidence type="ECO:0000256" key="3">
    <source>
        <dbReference type="ARBA" id="ARBA00022833"/>
    </source>
</evidence>
<dbReference type="GO" id="GO:0090614">
    <property type="term" value="F:5'-methylthioadenosine deaminase activity"/>
    <property type="evidence" value="ECO:0007669"/>
    <property type="project" value="UniProtKB-UniRule"/>
</dbReference>
<reference evidence="6" key="1">
    <citation type="submission" date="2020-10" db="EMBL/GenBank/DDBJ databases">
        <authorList>
            <person name="Gilroy R."/>
        </authorList>
    </citation>
    <scope>NUCLEOTIDE SEQUENCE</scope>
    <source>
        <strain evidence="6">G3-4614</strain>
    </source>
</reference>
<feature type="domain" description="Amidohydrolase-related" evidence="5">
    <location>
        <begin position="67"/>
        <end position="407"/>
    </location>
</feature>
<keyword evidence="1 4" id="KW-0479">Metal-binding</keyword>
<comment type="caution">
    <text evidence="4">Lacks conserved residue(s) required for the propagation of feature annotation.</text>
</comment>
<dbReference type="GO" id="GO:0046872">
    <property type="term" value="F:metal ion binding"/>
    <property type="evidence" value="ECO:0007669"/>
    <property type="project" value="UniProtKB-KW"/>
</dbReference>
<accession>A0A9D9E542</accession>
<sequence length="436" mass="47849">MPLYITNKTIIMPEQSIYIKNANHDGKTVDIYIKGNIISRIIPCGAEQQAEEHMQAATTIDARGMNIYPAFYNMHNHAAMTLLRGYADDLPLKEWLEQHIWPAEATFTEEYIRVGVKLACLEMIKSGTLFFNDMYWKEHVALPVVESMGMRGVLGVTLIDAMQDDEKEKSFEVIENAAQYNTPLVTLSVAPHAIYTAGKQLLCRCAETARRNNLKLHIHISETQNEVADCIKQHGCSPVAYLDKIGFLGEDVIAAHAVHVTDEDIRILSRRGVTVAHCPAGNMKLSSGIAPIQKMLDAGCRVTLGTDGCSSNNNMDMREEMKIAALLAKVTSGAQALPAKQVLDMATRAGAEAFGIGAGTVEEGKIADLLLVRSDDPVMTPMYNTVSNWVYSSNSALVDTVICNGRILMQGRKIEGEAEILQAAGEVSARIARLRQ</sequence>
<dbReference type="InterPro" id="IPR050287">
    <property type="entry name" value="MTA/SAH_deaminase"/>
</dbReference>
<comment type="function">
    <text evidence="4">Catalyzes the deamination of 5-methylthioadenosine and S-adenosyl-L-homocysteine into 5-methylthioinosine and S-inosyl-L-homocysteine, respectively. Is also able to deaminate adenosine.</text>
</comment>
<evidence type="ECO:0000256" key="2">
    <source>
        <dbReference type="ARBA" id="ARBA00022801"/>
    </source>
</evidence>
<dbReference type="SUPFAM" id="SSF51338">
    <property type="entry name" value="Composite domain of metallo-dependent hydrolases"/>
    <property type="match status" value="1"/>
</dbReference>
<comment type="catalytic activity">
    <reaction evidence="4">
        <text>S-adenosyl-L-homocysteine + H2O + H(+) = S-inosyl-L-homocysteine + NH4(+)</text>
        <dbReference type="Rhea" id="RHEA:20716"/>
        <dbReference type="ChEBI" id="CHEBI:15377"/>
        <dbReference type="ChEBI" id="CHEBI:15378"/>
        <dbReference type="ChEBI" id="CHEBI:28938"/>
        <dbReference type="ChEBI" id="CHEBI:57856"/>
        <dbReference type="ChEBI" id="CHEBI:57985"/>
        <dbReference type="EC" id="3.5.4.28"/>
    </reaction>
</comment>
<dbReference type="InterPro" id="IPR023512">
    <property type="entry name" value="Deaminase_MtaD/DadD"/>
</dbReference>
<feature type="binding site" evidence="4">
    <location>
        <position position="222"/>
    </location>
    <ligand>
        <name>substrate</name>
    </ligand>
</feature>
<gene>
    <name evidence="4" type="primary">mtaD</name>
    <name evidence="6" type="ORF">IAC54_04215</name>
</gene>
<dbReference type="Gene3D" id="2.30.40.10">
    <property type="entry name" value="Urease, subunit C, domain 1"/>
    <property type="match status" value="1"/>
</dbReference>
<dbReference type="InterPro" id="IPR006680">
    <property type="entry name" value="Amidohydro-rel"/>
</dbReference>
<keyword evidence="3 4" id="KW-0862">Zinc</keyword>
<comment type="catalytic activity">
    <reaction evidence="4">
        <text>S-methyl-5'-thioadenosine + H2O + H(+) = S-methyl-5'-thioinosine + NH4(+)</text>
        <dbReference type="Rhea" id="RHEA:25025"/>
        <dbReference type="ChEBI" id="CHEBI:15377"/>
        <dbReference type="ChEBI" id="CHEBI:15378"/>
        <dbReference type="ChEBI" id="CHEBI:17509"/>
        <dbReference type="ChEBI" id="CHEBI:28938"/>
        <dbReference type="ChEBI" id="CHEBI:48595"/>
        <dbReference type="EC" id="3.5.4.31"/>
    </reaction>
</comment>
<dbReference type="EC" id="3.5.4.31" evidence="4"/>
<feature type="binding site" evidence="4">
    <location>
        <position position="307"/>
    </location>
    <ligand>
        <name>Zn(2+)</name>
        <dbReference type="ChEBI" id="CHEBI:29105"/>
    </ligand>
</feature>
<dbReference type="InterPro" id="IPR011059">
    <property type="entry name" value="Metal-dep_hydrolase_composite"/>
</dbReference>
<feature type="binding site" evidence="4">
    <location>
        <position position="75"/>
    </location>
    <ligand>
        <name>Zn(2+)</name>
        <dbReference type="ChEBI" id="CHEBI:29105"/>
    </ligand>
</feature>
<dbReference type="FunFam" id="3.20.20.140:FF:000014">
    <property type="entry name" value="5-methylthioadenosine/S-adenosylhomocysteine deaminase"/>
    <property type="match status" value="1"/>
</dbReference>
<dbReference type="InterPro" id="IPR032466">
    <property type="entry name" value="Metal_Hydrolase"/>
</dbReference>
<dbReference type="HAMAP" id="MF_01281">
    <property type="entry name" value="MTA_SAH_deamin"/>
    <property type="match status" value="1"/>
</dbReference>
<dbReference type="PANTHER" id="PTHR43794">
    <property type="entry name" value="AMINOHYDROLASE SSNA-RELATED"/>
    <property type="match status" value="1"/>
</dbReference>
<keyword evidence="2 4" id="KW-0378">Hydrolase</keyword>
<dbReference type="GO" id="GO:0050270">
    <property type="term" value="F:S-adenosylhomocysteine deaminase activity"/>
    <property type="evidence" value="ECO:0007669"/>
    <property type="project" value="UniProtKB-UniRule"/>
</dbReference>
<feature type="binding site" evidence="4">
    <location>
        <position position="192"/>
    </location>
    <ligand>
        <name>substrate</name>
    </ligand>
</feature>
<evidence type="ECO:0000256" key="4">
    <source>
        <dbReference type="HAMAP-Rule" id="MF_01281"/>
    </source>
</evidence>
<dbReference type="EC" id="3.5.4.28" evidence="4"/>
<evidence type="ECO:0000313" key="6">
    <source>
        <dbReference type="EMBL" id="MBO8438085.1"/>
    </source>
</evidence>
<comment type="similarity">
    <text evidence="4">Belongs to the metallo-dependent hydrolases superfamily. MTA/SAH deaminase family.</text>
</comment>
<feature type="binding site" evidence="4">
    <location>
        <position position="77"/>
    </location>
    <ligand>
        <name>Zn(2+)</name>
        <dbReference type="ChEBI" id="CHEBI:29105"/>
    </ligand>
</feature>
<feature type="binding site" evidence="4">
    <location>
        <position position="104"/>
    </location>
    <ligand>
        <name>substrate</name>
    </ligand>
</feature>
<proteinExistence type="inferred from homology"/>
<organism evidence="6 7">
    <name type="scientific">Candidatus Caccoplasma merdipullorum</name>
    <dbReference type="NCBI Taxonomy" id="2840718"/>
    <lineage>
        <taxon>Bacteria</taxon>
        <taxon>Pseudomonadati</taxon>
        <taxon>Bacteroidota</taxon>
        <taxon>Bacteroidia</taxon>
        <taxon>Bacteroidales</taxon>
        <taxon>Bacteroidaceae</taxon>
        <taxon>Bacteroidaceae incertae sedis</taxon>
        <taxon>Candidatus Caccoplasma</taxon>
    </lineage>
</organism>
<feature type="binding site" evidence="4">
    <location>
        <position position="219"/>
    </location>
    <ligand>
        <name>Zn(2+)</name>
        <dbReference type="ChEBI" id="CHEBI:29105"/>
    </ligand>
</feature>
<dbReference type="Gene3D" id="3.20.20.140">
    <property type="entry name" value="Metal-dependent hydrolases"/>
    <property type="match status" value="1"/>
</dbReference>
<evidence type="ECO:0000256" key="1">
    <source>
        <dbReference type="ARBA" id="ARBA00022723"/>
    </source>
</evidence>
<comment type="cofactor">
    <cofactor evidence="4">
        <name>Zn(2+)</name>
        <dbReference type="ChEBI" id="CHEBI:29105"/>
    </cofactor>
    <text evidence="4">Binds 1 zinc ion per subunit.</text>
</comment>
<dbReference type="EMBL" id="JADIMW010000044">
    <property type="protein sequence ID" value="MBO8438085.1"/>
    <property type="molecule type" value="Genomic_DNA"/>
</dbReference>
<comment type="caution">
    <text evidence="6">The sequence shown here is derived from an EMBL/GenBank/DDBJ whole genome shotgun (WGS) entry which is preliminary data.</text>
</comment>
<evidence type="ECO:0000259" key="5">
    <source>
        <dbReference type="Pfam" id="PF01979"/>
    </source>
</evidence>
<dbReference type="AlphaFoldDB" id="A0A9D9E542"/>
<dbReference type="Proteomes" id="UP000823636">
    <property type="component" value="Unassembled WGS sequence"/>
</dbReference>
<evidence type="ECO:0000313" key="7">
    <source>
        <dbReference type="Proteomes" id="UP000823636"/>
    </source>
</evidence>